<dbReference type="Gramene" id="Psat03G0219200-T1">
    <property type="protein sequence ID" value="KAI5426665.1"/>
    <property type="gene ID" value="KIW84_032192"/>
</dbReference>
<dbReference type="AlphaFoldDB" id="A0A9D5B1K1"/>
<sequence length="132" mass="14696">MQQEARSTFSSNRKTVFKISSSLCTFNSSGLPVQKLCGSNSNLSMAKHVNIDVDYWLHTADTPLVLLLWLVELSNIKSLTVTSTTLKVLSRVPGLLKTEFSFLCNMKSLKVKRKYPSSVPDGLVEFLLQNSP</sequence>
<dbReference type="EMBL" id="JAMSHJ010000003">
    <property type="protein sequence ID" value="KAI5426665.1"/>
    <property type="molecule type" value="Genomic_DNA"/>
</dbReference>
<comment type="caution">
    <text evidence="1">The sequence shown here is derived from an EMBL/GenBank/DDBJ whole genome shotgun (WGS) entry which is preliminary data.</text>
</comment>
<reference evidence="1 2" key="1">
    <citation type="journal article" date="2022" name="Nat. Genet.">
        <title>Improved pea reference genome and pan-genome highlight genomic features and evolutionary characteristics.</title>
        <authorList>
            <person name="Yang T."/>
            <person name="Liu R."/>
            <person name="Luo Y."/>
            <person name="Hu S."/>
            <person name="Wang D."/>
            <person name="Wang C."/>
            <person name="Pandey M.K."/>
            <person name="Ge S."/>
            <person name="Xu Q."/>
            <person name="Li N."/>
            <person name="Li G."/>
            <person name="Huang Y."/>
            <person name="Saxena R.K."/>
            <person name="Ji Y."/>
            <person name="Li M."/>
            <person name="Yan X."/>
            <person name="He Y."/>
            <person name="Liu Y."/>
            <person name="Wang X."/>
            <person name="Xiang C."/>
            <person name="Varshney R.K."/>
            <person name="Ding H."/>
            <person name="Gao S."/>
            <person name="Zong X."/>
        </authorList>
    </citation>
    <scope>NUCLEOTIDE SEQUENCE [LARGE SCALE GENOMIC DNA]</scope>
    <source>
        <strain evidence="1 2">cv. Zhongwan 6</strain>
    </source>
</reference>
<gene>
    <name evidence="1" type="ORF">KIW84_032192</name>
</gene>
<dbReference type="Proteomes" id="UP001058974">
    <property type="component" value="Chromosome 3"/>
</dbReference>
<proteinExistence type="predicted"/>
<keyword evidence="2" id="KW-1185">Reference proteome</keyword>
<evidence type="ECO:0000313" key="2">
    <source>
        <dbReference type="Proteomes" id="UP001058974"/>
    </source>
</evidence>
<accession>A0A9D5B1K1</accession>
<evidence type="ECO:0000313" key="1">
    <source>
        <dbReference type="EMBL" id="KAI5426665.1"/>
    </source>
</evidence>
<organism evidence="1 2">
    <name type="scientific">Pisum sativum</name>
    <name type="common">Garden pea</name>
    <name type="synonym">Lathyrus oleraceus</name>
    <dbReference type="NCBI Taxonomy" id="3888"/>
    <lineage>
        <taxon>Eukaryota</taxon>
        <taxon>Viridiplantae</taxon>
        <taxon>Streptophyta</taxon>
        <taxon>Embryophyta</taxon>
        <taxon>Tracheophyta</taxon>
        <taxon>Spermatophyta</taxon>
        <taxon>Magnoliopsida</taxon>
        <taxon>eudicotyledons</taxon>
        <taxon>Gunneridae</taxon>
        <taxon>Pentapetalae</taxon>
        <taxon>rosids</taxon>
        <taxon>fabids</taxon>
        <taxon>Fabales</taxon>
        <taxon>Fabaceae</taxon>
        <taxon>Papilionoideae</taxon>
        <taxon>50 kb inversion clade</taxon>
        <taxon>NPAAA clade</taxon>
        <taxon>Hologalegina</taxon>
        <taxon>IRL clade</taxon>
        <taxon>Fabeae</taxon>
        <taxon>Lathyrus</taxon>
    </lineage>
</organism>
<name>A0A9D5B1K1_PEA</name>
<protein>
    <submittedName>
        <fullName evidence="1">Uncharacterized protein</fullName>
    </submittedName>
</protein>
<dbReference type="Gramene" id="PSAT_LOCUS13462_t1">
    <property type="protein sequence ID" value="CAL5193659.1"/>
    <property type="gene ID" value="PSAT_LOCUS13462"/>
</dbReference>